<dbReference type="GO" id="GO:0005507">
    <property type="term" value="F:copper ion binding"/>
    <property type="evidence" value="ECO:0007669"/>
    <property type="project" value="InterPro"/>
</dbReference>
<feature type="transmembrane region" description="Helical" evidence="9">
    <location>
        <begin position="261"/>
        <end position="281"/>
    </location>
</feature>
<dbReference type="GO" id="GO:0046688">
    <property type="term" value="P:response to copper ion"/>
    <property type="evidence" value="ECO:0007669"/>
    <property type="project" value="InterPro"/>
</dbReference>
<dbReference type="SUPFAM" id="SSF63829">
    <property type="entry name" value="Calcium-dependent phosphotriesterase"/>
    <property type="match status" value="1"/>
</dbReference>
<dbReference type="Pfam" id="PF05425">
    <property type="entry name" value="CopD"/>
    <property type="match status" value="1"/>
</dbReference>
<evidence type="ECO:0000313" key="12">
    <source>
        <dbReference type="EMBL" id="CAE6491973.1"/>
    </source>
</evidence>
<dbReference type="InterPro" id="IPR032694">
    <property type="entry name" value="CopC/D"/>
</dbReference>
<reference evidence="12" key="1">
    <citation type="submission" date="2021-02" db="EMBL/GenBank/DDBJ databases">
        <authorList>
            <person name="Han P."/>
        </authorList>
    </citation>
    <scope>NUCLEOTIDE SEQUENCE</scope>
    <source>
        <strain evidence="12">Candidatus Nitrosotenuis uzonensis 5A</strain>
    </source>
</reference>
<keyword evidence="6 9" id="KW-1133">Transmembrane helix</keyword>
<keyword evidence="8 9" id="KW-0472">Membrane</keyword>
<dbReference type="InterPro" id="IPR014755">
    <property type="entry name" value="Cu-Rt/internalin_Ig-like"/>
</dbReference>
<proteinExistence type="predicted"/>
<evidence type="ECO:0000313" key="13">
    <source>
        <dbReference type="Proteomes" id="UP000655759"/>
    </source>
</evidence>
<evidence type="ECO:0000256" key="8">
    <source>
        <dbReference type="ARBA" id="ARBA00023136"/>
    </source>
</evidence>
<organism evidence="12 13">
    <name type="scientific">Candidatus Nitrosotenuis uzonensis</name>
    <dbReference type="NCBI Taxonomy" id="1407055"/>
    <lineage>
        <taxon>Archaea</taxon>
        <taxon>Nitrososphaerota</taxon>
        <taxon>Candidatus Nitrosotenuis</taxon>
    </lineage>
</organism>
<dbReference type="Gene3D" id="2.120.10.30">
    <property type="entry name" value="TolB, C-terminal domain"/>
    <property type="match status" value="1"/>
</dbReference>
<dbReference type="Pfam" id="PF24684">
    <property type="entry name" value="Vgb_lyase"/>
    <property type="match status" value="1"/>
</dbReference>
<keyword evidence="3 9" id="KW-0812">Transmembrane</keyword>
<dbReference type="Gene3D" id="2.130.10.10">
    <property type="entry name" value="YVTN repeat-like/Quinoprotein amine dehydrogenase"/>
    <property type="match status" value="1"/>
</dbReference>
<dbReference type="GO" id="GO:0006825">
    <property type="term" value="P:copper ion transport"/>
    <property type="evidence" value="ECO:0007669"/>
    <property type="project" value="InterPro"/>
</dbReference>
<dbReference type="Pfam" id="PF04234">
    <property type="entry name" value="CopC"/>
    <property type="match status" value="1"/>
</dbReference>
<dbReference type="Gene3D" id="2.60.40.1220">
    <property type="match status" value="1"/>
</dbReference>
<dbReference type="Proteomes" id="UP000655759">
    <property type="component" value="Unassembled WGS sequence"/>
</dbReference>
<dbReference type="GO" id="GO:0042597">
    <property type="term" value="C:periplasmic space"/>
    <property type="evidence" value="ECO:0007669"/>
    <property type="project" value="InterPro"/>
</dbReference>
<feature type="transmembrane region" description="Helical" evidence="9">
    <location>
        <begin position="418"/>
        <end position="436"/>
    </location>
</feature>
<dbReference type="InterPro" id="IPR007348">
    <property type="entry name" value="CopC_dom"/>
</dbReference>
<evidence type="ECO:0000256" key="1">
    <source>
        <dbReference type="ARBA" id="ARBA00004651"/>
    </source>
</evidence>
<feature type="transmembrane region" description="Helical" evidence="9">
    <location>
        <begin position="149"/>
        <end position="169"/>
    </location>
</feature>
<feature type="transmembrane region" description="Helical" evidence="9">
    <location>
        <begin position="293"/>
        <end position="315"/>
    </location>
</feature>
<evidence type="ECO:0000256" key="6">
    <source>
        <dbReference type="ARBA" id="ARBA00022989"/>
    </source>
</evidence>
<keyword evidence="7" id="KW-0186">Copper</keyword>
<name>A0A812EVR5_9ARCH</name>
<feature type="transmembrane region" description="Helical" evidence="9">
    <location>
        <begin position="190"/>
        <end position="211"/>
    </location>
</feature>
<evidence type="ECO:0000256" key="4">
    <source>
        <dbReference type="ARBA" id="ARBA00022723"/>
    </source>
</evidence>
<feature type="domain" description="CopC" evidence="10">
    <location>
        <begin position="25"/>
        <end position="119"/>
    </location>
</feature>
<dbReference type="InterPro" id="IPR014756">
    <property type="entry name" value="Ig_E-set"/>
</dbReference>
<evidence type="ECO:0000256" key="3">
    <source>
        <dbReference type="ARBA" id="ARBA00022692"/>
    </source>
</evidence>
<keyword evidence="5" id="KW-0732">Signal</keyword>
<keyword evidence="2" id="KW-1003">Cell membrane</keyword>
<accession>A0A812EVR5</accession>
<feature type="domain" description="Copper resistance protein D" evidence="11">
    <location>
        <begin position="332"/>
        <end position="435"/>
    </location>
</feature>
<dbReference type="AlphaFoldDB" id="A0A812EVR5"/>
<gene>
    <name evidence="12" type="ORF">NUZ5A_30028</name>
</gene>
<evidence type="ECO:0000259" key="10">
    <source>
        <dbReference type="Pfam" id="PF04234"/>
    </source>
</evidence>
<comment type="caution">
    <text evidence="12">The sequence shown here is derived from an EMBL/GenBank/DDBJ whole genome shotgun (WGS) entry which is preliminary data.</text>
</comment>
<sequence>MITLKKILIVLSLFIVFSVQLVYAHPLLLSSDPAQSTVVAAGTDRVIIRFSEAVEIDFSYIRVFDSDGNQIDNKDTRYLNGDELVLVVTTPPLGDGIYTVTTQVLSKVDGHLVPYAFVFGAGNVDVPLPEHKTEQVIYFPEAGARFPGLVGQTIVLGGAIAALAMWGSLSRKDLIREDLPELQKTFQSKFFAVFGIGLFLVFASNILMLVVQTIRLQASAADVLRTAFGEVWIVRMAITVVLLAIWFLVENKSSISPKKQMLIVGISLALISTTSVIGHGAASQQISALVIDYIHNLLAAVWIGGVIFFGFVLLPTFARLDETKKELAALVAIPRFSSLVLIALGIVIVTGPTLLWLLEDDVLLLSESYYGYLIIGKILIGSAMVALGGYNQVRIQKPAENTIKTGNIKAYKKLKRSLKVEAALGIVLLGIVALLTNTSLPTGQAQEVETSNAADGFATSLFSENARFDVSIDPFINGQNSISISALDLDGNVLDDVESIRVKIANPERNITPIEIPVSGESGIYTGEITFGFPGTWSLEIMAQRNQHANEVTGANLLIKPRLAHIKADVIEYGIPAEGAAPLYPAYDGDNTIWISDSSKGRLWKFSIPEEQFNSYEFDGKTTVFLKIEGSKIWFTDTPEGKIGYFDTLTETFTIIPLPVKALPISLESDLDGNIWIALVDRHSILKYSPHSGEFAEYNTPTNPSGPVALLRDESGNIWFAESQGGKIAVIDPKLGKIEEFVPDEPLKEPFALFIDEEQNVLIAEHVGLRVVRFNPYLQTFDSFRLTDPESLPFGLTADKYDNIWIAQHTVDKLGIYDPHNDDFIEVDIPTKSSFTQFVTSDKDGNVWFVEQRGNKLGKVEISETPQFVLPQEEYKIRYSELVTPLVSVGIVASSLFFAKSIHDRRRLDSDIK</sequence>
<dbReference type="GO" id="GO:0005886">
    <property type="term" value="C:plasma membrane"/>
    <property type="evidence" value="ECO:0007669"/>
    <property type="project" value="UniProtKB-SubCell"/>
</dbReference>
<evidence type="ECO:0000256" key="9">
    <source>
        <dbReference type="SAM" id="Phobius"/>
    </source>
</evidence>
<dbReference type="PANTHER" id="PTHR34820">
    <property type="entry name" value="INNER MEMBRANE PROTEIN YEBZ"/>
    <property type="match status" value="1"/>
</dbReference>
<comment type="subcellular location">
    <subcellularLocation>
        <location evidence="1">Cell membrane</location>
        <topology evidence="1">Multi-pass membrane protein</topology>
    </subcellularLocation>
</comment>
<feature type="transmembrane region" description="Helical" evidence="9">
    <location>
        <begin position="327"/>
        <end position="349"/>
    </location>
</feature>
<dbReference type="EMBL" id="CAJNAQ010000003">
    <property type="protein sequence ID" value="CAE6491973.1"/>
    <property type="molecule type" value="Genomic_DNA"/>
</dbReference>
<feature type="transmembrane region" description="Helical" evidence="9">
    <location>
        <begin position="231"/>
        <end position="249"/>
    </location>
</feature>
<evidence type="ECO:0000256" key="5">
    <source>
        <dbReference type="ARBA" id="ARBA00022729"/>
    </source>
</evidence>
<evidence type="ECO:0000259" key="11">
    <source>
        <dbReference type="Pfam" id="PF05425"/>
    </source>
</evidence>
<dbReference type="InterPro" id="IPR011042">
    <property type="entry name" value="6-blade_b-propeller_TolB-like"/>
</dbReference>
<keyword evidence="4" id="KW-0479">Metal-binding</keyword>
<dbReference type="SUPFAM" id="SSF81296">
    <property type="entry name" value="E set domains"/>
    <property type="match status" value="1"/>
</dbReference>
<evidence type="ECO:0000256" key="2">
    <source>
        <dbReference type="ARBA" id="ARBA00022475"/>
    </source>
</evidence>
<dbReference type="PANTHER" id="PTHR34820:SF4">
    <property type="entry name" value="INNER MEMBRANE PROTEIN YEBZ"/>
    <property type="match status" value="1"/>
</dbReference>
<feature type="transmembrane region" description="Helical" evidence="9">
    <location>
        <begin position="369"/>
        <end position="390"/>
    </location>
</feature>
<dbReference type="InterPro" id="IPR008457">
    <property type="entry name" value="Cu-R_CopD_dom"/>
</dbReference>
<protein>
    <submittedName>
        <fullName evidence="12">Copper resistance D domain protein</fullName>
    </submittedName>
</protein>
<evidence type="ECO:0000256" key="7">
    <source>
        <dbReference type="ARBA" id="ARBA00023008"/>
    </source>
</evidence>
<dbReference type="InterPro" id="IPR015943">
    <property type="entry name" value="WD40/YVTN_repeat-like_dom_sf"/>
</dbReference>